<proteinExistence type="predicted"/>
<dbReference type="AlphaFoldDB" id="A0A4R3QFE2"/>
<organism evidence="2 3">
    <name type="scientific">Rhizobium sullae</name>
    <name type="common">Rhizobium hedysari</name>
    <dbReference type="NCBI Taxonomy" id="50338"/>
    <lineage>
        <taxon>Bacteria</taxon>
        <taxon>Pseudomonadati</taxon>
        <taxon>Pseudomonadota</taxon>
        <taxon>Alphaproteobacteria</taxon>
        <taxon>Hyphomicrobiales</taxon>
        <taxon>Rhizobiaceae</taxon>
        <taxon>Rhizobium/Agrobacterium group</taxon>
        <taxon>Rhizobium</taxon>
    </lineage>
</organism>
<dbReference type="Proteomes" id="UP000294576">
    <property type="component" value="Unassembled WGS sequence"/>
</dbReference>
<evidence type="ECO:0000256" key="1">
    <source>
        <dbReference type="SAM" id="SignalP"/>
    </source>
</evidence>
<feature type="signal peptide" evidence="1">
    <location>
        <begin position="1"/>
        <end position="25"/>
    </location>
</feature>
<gene>
    <name evidence="2" type="ORF">EV132_101485</name>
</gene>
<evidence type="ECO:0000313" key="2">
    <source>
        <dbReference type="EMBL" id="TCU20418.1"/>
    </source>
</evidence>
<dbReference type="RefSeq" id="WP_132559046.1">
    <property type="nucleotide sequence ID" value="NZ_SMBH01000001.1"/>
</dbReference>
<evidence type="ECO:0008006" key="4">
    <source>
        <dbReference type="Google" id="ProtNLM"/>
    </source>
</evidence>
<name>A0A4R3QFE2_RHISU</name>
<protein>
    <recommendedName>
        <fullName evidence="4">YpeB-like protein with protease inhibitory function</fullName>
    </recommendedName>
</protein>
<comment type="caution">
    <text evidence="2">The sequence shown here is derived from an EMBL/GenBank/DDBJ whole genome shotgun (WGS) entry which is preliminary data.</text>
</comment>
<reference evidence="2 3" key="1">
    <citation type="submission" date="2019-03" db="EMBL/GenBank/DDBJ databases">
        <title>Genomic Encyclopedia of Type Strains, Phase IV (KMG-V): Genome sequencing to study the core and pangenomes of soil and plant-associated prokaryotes.</title>
        <authorList>
            <person name="Whitman W."/>
        </authorList>
    </citation>
    <scope>NUCLEOTIDE SEQUENCE [LARGE SCALE GENOMIC DNA]</scope>
    <source>
        <strain evidence="2 3">Hc14</strain>
    </source>
</reference>
<accession>A0A4R3QFE2</accession>
<dbReference type="EMBL" id="SMBH01000001">
    <property type="protein sequence ID" value="TCU20418.1"/>
    <property type="molecule type" value="Genomic_DNA"/>
</dbReference>
<keyword evidence="1" id="KW-0732">Signal</keyword>
<sequence>MGNFVVAKLCLALILMTFVTQPAFAQSVDVNIRIGTSLNNGRSITCSQGERLLRLRGFRDIRRIDCRGRFFIYRAWLGIRRFEVALNSRDGRVVDMRPIRR</sequence>
<feature type="chain" id="PRO_5020596546" description="YpeB-like protein with protease inhibitory function" evidence="1">
    <location>
        <begin position="26"/>
        <end position="101"/>
    </location>
</feature>
<evidence type="ECO:0000313" key="3">
    <source>
        <dbReference type="Proteomes" id="UP000294576"/>
    </source>
</evidence>